<feature type="transmembrane region" description="Helical" evidence="15">
    <location>
        <begin position="622"/>
        <end position="648"/>
    </location>
</feature>
<evidence type="ECO:0000256" key="11">
    <source>
        <dbReference type="ARBA" id="ARBA00022989"/>
    </source>
</evidence>
<keyword evidence="11 15" id="KW-1133">Transmembrane helix</keyword>
<keyword evidence="9" id="KW-0319">Glycerol metabolism</keyword>
<keyword evidence="14 16" id="KW-0012">Acyltransferase</keyword>
<dbReference type="STRING" id="1202772.A0A1V9Y9K3"/>
<comment type="subcellular location">
    <subcellularLocation>
        <location evidence="1">Endoplasmic reticulum membrane</location>
        <topology evidence="1">Multi-pass membrane protein</topology>
    </subcellularLocation>
</comment>
<dbReference type="GO" id="GO:0019432">
    <property type="term" value="P:triglyceride biosynthetic process"/>
    <property type="evidence" value="ECO:0007669"/>
    <property type="project" value="TreeGrafter"/>
</dbReference>
<reference evidence="16 17" key="1">
    <citation type="journal article" date="2014" name="Genome Biol. Evol.">
        <title>The secreted proteins of Achlya hypogyna and Thraustotheca clavata identify the ancestral oomycete secretome and reveal gene acquisitions by horizontal gene transfer.</title>
        <authorList>
            <person name="Misner I."/>
            <person name="Blouin N."/>
            <person name="Leonard G."/>
            <person name="Richards T.A."/>
            <person name="Lane C.E."/>
        </authorList>
    </citation>
    <scope>NUCLEOTIDE SEQUENCE [LARGE SCALE GENOMIC DNA]</scope>
    <source>
        <strain evidence="16 17">ATCC 48635</strain>
    </source>
</reference>
<dbReference type="GO" id="GO:0005789">
    <property type="term" value="C:endoplasmic reticulum membrane"/>
    <property type="evidence" value="ECO:0007669"/>
    <property type="project" value="UniProtKB-SubCell"/>
</dbReference>
<accession>A0A1V9Y9K3</accession>
<keyword evidence="6" id="KW-0444">Lipid biosynthesis</keyword>
<dbReference type="Proteomes" id="UP000243579">
    <property type="component" value="Unassembled WGS sequence"/>
</dbReference>
<name>A0A1V9Y9K3_ACHHY</name>
<dbReference type="InterPro" id="IPR007130">
    <property type="entry name" value="DAGAT"/>
</dbReference>
<keyword evidence="13 15" id="KW-0472">Membrane</keyword>
<feature type="transmembrane region" description="Helical" evidence="15">
    <location>
        <begin position="297"/>
        <end position="317"/>
    </location>
</feature>
<evidence type="ECO:0000256" key="2">
    <source>
        <dbReference type="ARBA" id="ARBA00004771"/>
    </source>
</evidence>
<dbReference type="EC" id="2.3.1.20" evidence="5"/>
<sequence>MIKYGMALFFYSIWIGSMLFSLMSVPLVVFSETYRGGILSFYGAYVAWRLFSPLRVWPTAQRWMVAMNSRFPYFPSQTVVFANNIVAPSPDTKALLAYHPHGVLSCGWVTNGFGHSVFAASRIQWLVTDLLFMMPGIANVISWFSCGPVGRSNFEALASAGHNMALIPGGFEEATIFVHGKHRVFLKHRKGFIKLALKYGYMVFPVYTFGEELTYHSFPHLLKLRLALNRFKIPGVVFRGLWWCFFLPFRSHAMTTVVGAPLQLPTIPNPTSDEVDKYHAEYVAALQRLFDEFKGNLWQFGARFIIGFPSIPAFIMLQYLMYAVFYSVWVGSLLCFYLALAAIVLTDLRYYLITFFALYYGYRYLVSPLAKWPAAQDFAYKMFKKYPYFPVQKVVFEDGANPPAADSKALLAYHPHGVLSCGWTTNGIGCETFAASKIQWLVSDVLFNLPVMADMISWAGCGPAGKENFEKLCGEGHNIALIPGGYEEATHYVHGEHKVFLKNRKGFIKLALKHGYKVHPVYTFGEELAYTTVNNMLKFRLWLNSWKIPGVVFRGKWWCSVLPYDENPLVTVVGKPLELPLIQHPTWEQVEKYHSDYMTQLQALFDKHKGEYAKDPKATLHFFFALVFAFYTTWMFTMAAAIASVVVMLVSPTYRYYCLAFHACYFGYRYVCPMSGWPELTNWLVNTYKKHPYYAKQDVVFDENVTPAKEHSKTLMAYHPHGILCCGWLVNGGANEVFQKSNFSWLVTDSLFLVPGMANLLSWFHGGPAGRANFERLAKNGDNIAIIPGGFEEATIYARGHHRVFLKNRKGFLKLALQYGYKVHPVYTFGEEETFQSFPYFLKPRVWLNKYKIPGVIFRGLWFCFYMPFRTARLTTVVGPALELPQIDKPTVADVTKYHDEYMVCLTALFEKYKGQYATDPNAVLELH</sequence>
<comment type="pathway">
    <text evidence="3">Lipid metabolism.</text>
</comment>
<dbReference type="PANTHER" id="PTHR12317">
    <property type="entry name" value="DIACYLGLYCEROL O-ACYLTRANSFERASE"/>
    <property type="match status" value="1"/>
</dbReference>
<feature type="transmembrane region" description="Helical" evidence="15">
    <location>
        <begin position="7"/>
        <end position="30"/>
    </location>
</feature>
<keyword evidence="12" id="KW-0443">Lipid metabolism</keyword>
<gene>
    <name evidence="16" type="ORF">ACHHYP_16138</name>
</gene>
<dbReference type="Pfam" id="PF03982">
    <property type="entry name" value="DAGAT"/>
    <property type="match status" value="3"/>
</dbReference>
<proteinExistence type="inferred from homology"/>
<dbReference type="AlphaFoldDB" id="A0A1V9Y9K3"/>
<comment type="pathway">
    <text evidence="2">Glycerolipid metabolism; triacylglycerol biosynthesis.</text>
</comment>
<keyword evidence="7 16" id="KW-0808">Transferase</keyword>
<evidence type="ECO:0000256" key="7">
    <source>
        <dbReference type="ARBA" id="ARBA00022679"/>
    </source>
</evidence>
<evidence type="ECO:0000256" key="3">
    <source>
        <dbReference type="ARBA" id="ARBA00005189"/>
    </source>
</evidence>
<comment type="similarity">
    <text evidence="4">Belongs to the diacylglycerol acyltransferase family.</text>
</comment>
<keyword evidence="8 15" id="KW-0812">Transmembrane</keyword>
<evidence type="ECO:0000256" key="9">
    <source>
        <dbReference type="ARBA" id="ARBA00022798"/>
    </source>
</evidence>
<evidence type="ECO:0000256" key="6">
    <source>
        <dbReference type="ARBA" id="ARBA00022516"/>
    </source>
</evidence>
<dbReference type="OrthoDB" id="264532at2759"/>
<evidence type="ECO:0000256" key="10">
    <source>
        <dbReference type="ARBA" id="ARBA00022824"/>
    </source>
</evidence>
<feature type="transmembrane region" description="Helical" evidence="15">
    <location>
        <begin position="350"/>
        <end position="366"/>
    </location>
</feature>
<evidence type="ECO:0000256" key="1">
    <source>
        <dbReference type="ARBA" id="ARBA00004477"/>
    </source>
</evidence>
<dbReference type="EMBL" id="JNBR01002468">
    <property type="protein sequence ID" value="OQR82393.1"/>
    <property type="molecule type" value="Genomic_DNA"/>
</dbReference>
<feature type="transmembrane region" description="Helical" evidence="15">
    <location>
        <begin position="324"/>
        <end position="344"/>
    </location>
</feature>
<dbReference type="CDD" id="cd07987">
    <property type="entry name" value="LPLAT_MGAT-like"/>
    <property type="match status" value="3"/>
</dbReference>
<dbReference type="GO" id="GO:0004144">
    <property type="term" value="F:diacylglycerol O-acyltransferase activity"/>
    <property type="evidence" value="ECO:0007669"/>
    <property type="project" value="UniProtKB-EC"/>
</dbReference>
<evidence type="ECO:0000256" key="14">
    <source>
        <dbReference type="ARBA" id="ARBA00023315"/>
    </source>
</evidence>
<organism evidence="16 17">
    <name type="scientific">Achlya hypogyna</name>
    <name type="common">Oomycete</name>
    <name type="synonym">Protoachlya hypogyna</name>
    <dbReference type="NCBI Taxonomy" id="1202772"/>
    <lineage>
        <taxon>Eukaryota</taxon>
        <taxon>Sar</taxon>
        <taxon>Stramenopiles</taxon>
        <taxon>Oomycota</taxon>
        <taxon>Saprolegniomycetes</taxon>
        <taxon>Saprolegniales</taxon>
        <taxon>Achlyaceae</taxon>
        <taxon>Achlya</taxon>
    </lineage>
</organism>
<evidence type="ECO:0000256" key="5">
    <source>
        <dbReference type="ARBA" id="ARBA00013244"/>
    </source>
</evidence>
<evidence type="ECO:0000256" key="15">
    <source>
        <dbReference type="SAM" id="Phobius"/>
    </source>
</evidence>
<evidence type="ECO:0000256" key="4">
    <source>
        <dbReference type="ARBA" id="ARBA00005420"/>
    </source>
</evidence>
<evidence type="ECO:0000256" key="8">
    <source>
        <dbReference type="ARBA" id="ARBA00022692"/>
    </source>
</evidence>
<keyword evidence="10" id="KW-0256">Endoplasmic reticulum</keyword>
<evidence type="ECO:0000313" key="17">
    <source>
        <dbReference type="Proteomes" id="UP000243579"/>
    </source>
</evidence>
<dbReference type="GO" id="GO:0006071">
    <property type="term" value="P:glycerol metabolic process"/>
    <property type="evidence" value="ECO:0007669"/>
    <property type="project" value="UniProtKB-KW"/>
</dbReference>
<evidence type="ECO:0000256" key="12">
    <source>
        <dbReference type="ARBA" id="ARBA00023098"/>
    </source>
</evidence>
<evidence type="ECO:0000313" key="16">
    <source>
        <dbReference type="EMBL" id="OQR82393.1"/>
    </source>
</evidence>
<protein>
    <recommendedName>
        <fullName evidence="5">diacylglycerol O-acyltransferase</fullName>
        <ecNumber evidence="5">2.3.1.20</ecNumber>
    </recommendedName>
</protein>
<evidence type="ECO:0000256" key="13">
    <source>
        <dbReference type="ARBA" id="ARBA00023136"/>
    </source>
</evidence>
<keyword evidence="17" id="KW-1185">Reference proteome</keyword>
<comment type="caution">
    <text evidence="16">The sequence shown here is derived from an EMBL/GenBank/DDBJ whole genome shotgun (WGS) entry which is preliminary data.</text>
</comment>
<dbReference type="PANTHER" id="PTHR12317:SF0">
    <property type="entry name" value="ACYLTRANSFERASE"/>
    <property type="match status" value="1"/>
</dbReference>